<dbReference type="RefSeq" id="WP_305389547.1">
    <property type="nucleotide sequence ID" value="NZ_CP117426.1"/>
</dbReference>
<dbReference type="PANTHER" id="PTHR42917:SF2">
    <property type="entry name" value="2,4-DIENOYL-COA REDUCTASE [(2E)-ENOYL-COA-PRODUCING]"/>
    <property type="match status" value="1"/>
</dbReference>
<evidence type="ECO:0000259" key="11">
    <source>
        <dbReference type="Pfam" id="PF22620"/>
    </source>
</evidence>
<dbReference type="Gene3D" id="3.20.20.70">
    <property type="entry name" value="Aldolase class I"/>
    <property type="match status" value="1"/>
</dbReference>
<accession>A0ABY9GGU1</accession>
<reference evidence="12 13" key="1">
    <citation type="submission" date="2023-02" db="EMBL/GenBank/DDBJ databases">
        <title>Evolution of Hrp T3SS in non-pathogenic Pseudomonas fluorescens.</title>
        <authorList>
            <person name="Liao K."/>
            <person name="Wei H."/>
            <person name="Gu Y."/>
        </authorList>
    </citation>
    <scope>NUCLEOTIDE SEQUENCE [LARGE SCALE GENOMIC DNA]</scope>
    <source>
        <strain evidence="12 13">FP205</strain>
    </source>
</reference>
<comment type="cofactor">
    <cofactor evidence="2">
        <name>[4Fe-4S] cluster</name>
        <dbReference type="ChEBI" id="CHEBI:49883"/>
    </cofactor>
</comment>
<dbReference type="InterPro" id="IPR054428">
    <property type="entry name" value="TMADH/DMDH/HD_second_a-b"/>
</dbReference>
<protein>
    <submittedName>
        <fullName evidence="12">NAD(P)-binding protein</fullName>
    </submittedName>
</protein>
<dbReference type="SUPFAM" id="SSF51395">
    <property type="entry name" value="FMN-linked oxidoreductases"/>
    <property type="match status" value="1"/>
</dbReference>
<dbReference type="SUPFAM" id="SSF51905">
    <property type="entry name" value="FAD/NAD(P)-binding domain"/>
    <property type="match status" value="1"/>
</dbReference>
<evidence type="ECO:0000256" key="8">
    <source>
        <dbReference type="ARBA" id="ARBA00023004"/>
    </source>
</evidence>
<keyword evidence="4" id="KW-0285">Flavoprotein</keyword>
<evidence type="ECO:0000256" key="6">
    <source>
        <dbReference type="ARBA" id="ARBA00022723"/>
    </source>
</evidence>
<keyword evidence="7" id="KW-0560">Oxidoreductase</keyword>
<keyword evidence="9" id="KW-0411">Iron-sulfur</keyword>
<evidence type="ECO:0000256" key="7">
    <source>
        <dbReference type="ARBA" id="ARBA00023002"/>
    </source>
</evidence>
<evidence type="ECO:0000256" key="4">
    <source>
        <dbReference type="ARBA" id="ARBA00022630"/>
    </source>
</evidence>
<comment type="cofactor">
    <cofactor evidence="1">
        <name>FMN</name>
        <dbReference type="ChEBI" id="CHEBI:58210"/>
    </cofactor>
</comment>
<dbReference type="Pfam" id="PF00724">
    <property type="entry name" value="Oxidored_FMN"/>
    <property type="match status" value="1"/>
</dbReference>
<name>A0ABY9GGU1_9PSED</name>
<dbReference type="Gene3D" id="3.50.50.60">
    <property type="entry name" value="FAD/NAD(P)-binding domain"/>
    <property type="match status" value="1"/>
</dbReference>
<keyword evidence="6" id="KW-0479">Metal-binding</keyword>
<dbReference type="InterPro" id="IPR036188">
    <property type="entry name" value="FAD/NAD-bd_sf"/>
</dbReference>
<evidence type="ECO:0000256" key="5">
    <source>
        <dbReference type="ARBA" id="ARBA00022643"/>
    </source>
</evidence>
<evidence type="ECO:0000313" key="12">
    <source>
        <dbReference type="EMBL" id="WLH14838.1"/>
    </source>
</evidence>
<comment type="similarity">
    <text evidence="3">In the N-terminal section; belongs to the NADH:flavin oxidoreductase/NADH oxidase family.</text>
</comment>
<evidence type="ECO:0000256" key="3">
    <source>
        <dbReference type="ARBA" id="ARBA00011048"/>
    </source>
</evidence>
<keyword evidence="13" id="KW-1185">Reference proteome</keyword>
<evidence type="ECO:0000256" key="1">
    <source>
        <dbReference type="ARBA" id="ARBA00001917"/>
    </source>
</evidence>
<gene>
    <name evidence="12" type="ORF">PSH57_11310</name>
</gene>
<sequence length="689" mass="75977">MDSSPFASLFEPLQIGPVTTRNRFYQTPHCNGMGNLRPDAHARMRGIKAEGGWGIVNTENCSVHPSSDLMPEVLQTLWDDGDIPVLARMVEAVHEHNSLAGVQLAYSTYYNGNRLTREIPLGPMSRPVSGYHPVQVRAMDKQDIRNLHDWWAAASRRALQAGFDIINVDSNFSTIAFQFLSPRNQRSDEYGGSLVNRTRLLKELIEVSRDATQGKCAISVRLIIDELCGPMGLQAKDEGIEAIGLLAELPDLWDLVVGTWADDSPSSRFASENDHERFMLGIKSVTTKPVVGVGRFTSPDTMASMLRRGVLDLIGAARPSIADPFLPNKIKEGRYEDIRECIGCNICVSSHFAMTNLRCTQNPTMGEEWRRGWHPEYIAPKQSESEILVVGAGPAGLECARALGQRGYQVTLAERTTQLGGRVTREGEQLPGLREWLRVRDWRITQLNKLPNVEIYMDSDLSIPDIVEFGAAHIVMATGSKWRADGVGRANDRPIPVDSSVQVLSPDDIMDGVPVKKGPVLVYDDDHYYMGSVIAEKLARQGFEVVIATPAAEISAFTANTLELARVVKHLDECGVALRTHSILARIEGGEAQLLHTYTGRAQQLTIASVVMVTSRIANDSLFYGLQNFMEQDAGSKILTVGRVGDCLAPAAIFQAVYTGHKYARDFEAAPETTVAKRERVGLENVRLV</sequence>
<dbReference type="InterPro" id="IPR001155">
    <property type="entry name" value="OxRdtase_FMN_N"/>
</dbReference>
<feature type="domain" description="NADH:flavin oxidoreductase/NADH oxidase N-terminal" evidence="10">
    <location>
        <begin position="8"/>
        <end position="336"/>
    </location>
</feature>
<dbReference type="Pfam" id="PF22620">
    <property type="entry name" value="OYE-like_second_a-b"/>
    <property type="match status" value="1"/>
</dbReference>
<evidence type="ECO:0000259" key="10">
    <source>
        <dbReference type="Pfam" id="PF00724"/>
    </source>
</evidence>
<evidence type="ECO:0000313" key="13">
    <source>
        <dbReference type="Proteomes" id="UP001230339"/>
    </source>
</evidence>
<dbReference type="InterPro" id="IPR051793">
    <property type="entry name" value="NADH:flavin_oxidoreductase"/>
</dbReference>
<evidence type="ECO:0000256" key="9">
    <source>
        <dbReference type="ARBA" id="ARBA00023014"/>
    </source>
</evidence>
<dbReference type="InterPro" id="IPR013785">
    <property type="entry name" value="Aldolase_TIM"/>
</dbReference>
<dbReference type="Pfam" id="PF13450">
    <property type="entry name" value="NAD_binding_8"/>
    <property type="match status" value="1"/>
</dbReference>
<dbReference type="PANTHER" id="PTHR42917">
    <property type="entry name" value="2,4-DIENOYL-COA REDUCTASE"/>
    <property type="match status" value="1"/>
</dbReference>
<evidence type="ECO:0000256" key="2">
    <source>
        <dbReference type="ARBA" id="ARBA00001966"/>
    </source>
</evidence>
<proteinExistence type="inferred from homology"/>
<dbReference type="PRINTS" id="PR00419">
    <property type="entry name" value="ADXRDTASE"/>
</dbReference>
<feature type="domain" description="TMADH/DMDH/HD second alpha/beta" evidence="11">
    <location>
        <begin position="504"/>
        <end position="599"/>
    </location>
</feature>
<organism evidence="12 13">
    <name type="scientific">Pseudomonas hefeiensis</name>
    <dbReference type="NCBI Taxonomy" id="2738125"/>
    <lineage>
        <taxon>Bacteria</taxon>
        <taxon>Pseudomonadati</taxon>
        <taxon>Pseudomonadota</taxon>
        <taxon>Gammaproteobacteria</taxon>
        <taxon>Pseudomonadales</taxon>
        <taxon>Pseudomonadaceae</taxon>
        <taxon>Pseudomonas</taxon>
    </lineage>
</organism>
<dbReference type="SUPFAM" id="SSF51971">
    <property type="entry name" value="Nucleotide-binding domain"/>
    <property type="match status" value="1"/>
</dbReference>
<dbReference type="Gene3D" id="3.40.50.720">
    <property type="entry name" value="NAD(P)-binding Rossmann-like Domain"/>
    <property type="match status" value="1"/>
</dbReference>
<dbReference type="Proteomes" id="UP001230339">
    <property type="component" value="Chromosome"/>
</dbReference>
<dbReference type="EMBL" id="CP117449">
    <property type="protein sequence ID" value="WLH14838.1"/>
    <property type="molecule type" value="Genomic_DNA"/>
</dbReference>
<keyword evidence="5" id="KW-0288">FMN</keyword>
<keyword evidence="8" id="KW-0408">Iron</keyword>